<dbReference type="Proteomes" id="UP001597399">
    <property type="component" value="Unassembled WGS sequence"/>
</dbReference>
<organism evidence="2 3">
    <name type="scientific">Sporolactobacillus shoreicorticis</name>
    <dbReference type="NCBI Taxonomy" id="1923877"/>
    <lineage>
        <taxon>Bacteria</taxon>
        <taxon>Bacillati</taxon>
        <taxon>Bacillota</taxon>
        <taxon>Bacilli</taxon>
        <taxon>Bacillales</taxon>
        <taxon>Sporolactobacillaceae</taxon>
        <taxon>Sporolactobacillus</taxon>
    </lineage>
</organism>
<comment type="caution">
    <text evidence="2">The sequence shown here is derived from an EMBL/GenBank/DDBJ whole genome shotgun (WGS) entry which is preliminary data.</text>
</comment>
<dbReference type="InterPro" id="IPR013320">
    <property type="entry name" value="ConA-like_dom_sf"/>
</dbReference>
<evidence type="ECO:0000259" key="1">
    <source>
        <dbReference type="Pfam" id="PF08244"/>
    </source>
</evidence>
<keyword evidence="3" id="KW-1185">Reference proteome</keyword>
<dbReference type="RefSeq" id="WP_373689382.1">
    <property type="nucleotide sequence ID" value="NZ_JAMXWM010000001.1"/>
</dbReference>
<feature type="domain" description="Glycosyl hydrolase family 32 C-terminal" evidence="1">
    <location>
        <begin position="2"/>
        <end position="49"/>
    </location>
</feature>
<proteinExistence type="predicted"/>
<sequence>MIRAYIDTSSFELFINNGEATFSERFYSQGALHFQLRAQQSTWCDLNVYKLGSNE</sequence>
<evidence type="ECO:0000313" key="3">
    <source>
        <dbReference type="Proteomes" id="UP001597399"/>
    </source>
</evidence>
<dbReference type="Pfam" id="PF08244">
    <property type="entry name" value="Glyco_hydro_32C"/>
    <property type="match status" value="1"/>
</dbReference>
<gene>
    <name evidence="2" type="ORF">ACFSUE_11090</name>
</gene>
<dbReference type="Gene3D" id="2.60.120.560">
    <property type="entry name" value="Exo-inulinase, domain 1"/>
    <property type="match status" value="1"/>
</dbReference>
<protein>
    <submittedName>
        <fullName evidence="2">GH32 C-terminal domain-containing protein</fullName>
    </submittedName>
</protein>
<name>A0ABW5S3N2_9BACL</name>
<dbReference type="EMBL" id="JBHUMQ010000026">
    <property type="protein sequence ID" value="MFD2694167.1"/>
    <property type="molecule type" value="Genomic_DNA"/>
</dbReference>
<reference evidence="3" key="1">
    <citation type="journal article" date="2019" name="Int. J. Syst. Evol. Microbiol.">
        <title>The Global Catalogue of Microorganisms (GCM) 10K type strain sequencing project: providing services to taxonomists for standard genome sequencing and annotation.</title>
        <authorList>
            <consortium name="The Broad Institute Genomics Platform"/>
            <consortium name="The Broad Institute Genome Sequencing Center for Infectious Disease"/>
            <person name="Wu L."/>
            <person name="Ma J."/>
        </authorList>
    </citation>
    <scope>NUCLEOTIDE SEQUENCE [LARGE SCALE GENOMIC DNA]</scope>
    <source>
        <strain evidence="3">TISTR 2466</strain>
    </source>
</reference>
<dbReference type="InterPro" id="IPR013189">
    <property type="entry name" value="Glyco_hydro_32_C"/>
</dbReference>
<accession>A0ABW5S3N2</accession>
<dbReference type="SUPFAM" id="SSF49899">
    <property type="entry name" value="Concanavalin A-like lectins/glucanases"/>
    <property type="match status" value="1"/>
</dbReference>
<evidence type="ECO:0000313" key="2">
    <source>
        <dbReference type="EMBL" id="MFD2694167.1"/>
    </source>
</evidence>